<sequence>MTGPGDAHEADPVLSKPAVARLLVVLASASGCLDVFCLTRLGGFFASVITGNLVQFGRAVATAETRLLAGGATAVGGYALGLAGGTLPLRRVRPGWGRRTGMVAAVEAVLLVGVAVGWWSTAARSGYAGGLALLGGASAASGIQSVVTINAGIRGASTTYLTGSLTDVVRGVVLDPHRFAAGAAGVTRLLGLLGGAVLGALTLRVAPIWAPALAATLVVAVVVAAALGHRRAGITDRRKQE</sequence>
<dbReference type="OrthoDB" id="3404147at2"/>
<feature type="transmembrane region" description="Helical" evidence="1">
    <location>
        <begin position="67"/>
        <end position="89"/>
    </location>
</feature>
<feature type="transmembrane region" description="Helical" evidence="1">
    <location>
        <begin position="126"/>
        <end position="147"/>
    </location>
</feature>
<dbReference type="Proteomes" id="UP000245683">
    <property type="component" value="Unassembled WGS sequence"/>
</dbReference>
<comment type="caution">
    <text evidence="2">The sequence shown here is derived from an EMBL/GenBank/DDBJ whole genome shotgun (WGS) entry which is preliminary data.</text>
</comment>
<dbReference type="PANTHER" id="PTHR37314:SF4">
    <property type="entry name" value="UPF0700 TRANSMEMBRANE PROTEIN YOAK"/>
    <property type="match status" value="1"/>
</dbReference>
<keyword evidence="1" id="KW-1133">Transmembrane helix</keyword>
<proteinExistence type="predicted"/>
<reference evidence="3" key="1">
    <citation type="submission" date="2018-05" db="EMBL/GenBank/DDBJ databases">
        <title>Micromonospora globispora sp. nov. and Micromonospora rugosa sp. nov., isolated from marine sediment.</title>
        <authorList>
            <person name="Carro L."/>
            <person name="Aysel V."/>
            <person name="Cetin D."/>
            <person name="Igual J.M."/>
            <person name="Klenk H.-P."/>
            <person name="Trujillo M.E."/>
            <person name="Sahin N."/>
        </authorList>
    </citation>
    <scope>NUCLEOTIDE SEQUENCE [LARGE SCALE GENOMIC DNA]</scope>
    <source>
        <strain evidence="3">S2904</strain>
    </source>
</reference>
<feature type="transmembrane region" description="Helical" evidence="1">
    <location>
        <begin position="179"/>
        <end position="202"/>
    </location>
</feature>
<keyword evidence="1" id="KW-0472">Membrane</keyword>
<dbReference type="RefSeq" id="WP_109943522.1">
    <property type="nucleotide sequence ID" value="NZ_QGGF01000776.1"/>
</dbReference>
<accession>A0A317KF43</accession>
<dbReference type="PANTHER" id="PTHR37314">
    <property type="entry name" value="SLR0142 PROTEIN"/>
    <property type="match status" value="1"/>
</dbReference>
<dbReference type="AlphaFoldDB" id="A0A317KF43"/>
<feature type="transmembrane region" description="Helical" evidence="1">
    <location>
        <begin position="101"/>
        <end position="120"/>
    </location>
</feature>
<protein>
    <submittedName>
        <fullName evidence="2">DUF1275 domain-containing protein</fullName>
    </submittedName>
</protein>
<dbReference type="Pfam" id="PF06912">
    <property type="entry name" value="DUF1275"/>
    <property type="match status" value="1"/>
</dbReference>
<name>A0A317KF43_9ACTN</name>
<evidence type="ECO:0000313" key="3">
    <source>
        <dbReference type="Proteomes" id="UP000245683"/>
    </source>
</evidence>
<feature type="transmembrane region" description="Helical" evidence="1">
    <location>
        <begin position="208"/>
        <end position="228"/>
    </location>
</feature>
<keyword evidence="1" id="KW-0812">Transmembrane</keyword>
<dbReference type="EMBL" id="QGSV01000089">
    <property type="protein sequence ID" value="PWU51359.1"/>
    <property type="molecule type" value="Genomic_DNA"/>
</dbReference>
<evidence type="ECO:0000313" key="2">
    <source>
        <dbReference type="EMBL" id="PWU51359.1"/>
    </source>
</evidence>
<keyword evidence="3" id="KW-1185">Reference proteome</keyword>
<dbReference type="InterPro" id="IPR010699">
    <property type="entry name" value="DUF1275"/>
</dbReference>
<evidence type="ECO:0000256" key="1">
    <source>
        <dbReference type="SAM" id="Phobius"/>
    </source>
</evidence>
<organism evidence="2 3">
    <name type="scientific">Micromonospora globispora</name>
    <dbReference type="NCBI Taxonomy" id="1450148"/>
    <lineage>
        <taxon>Bacteria</taxon>
        <taxon>Bacillati</taxon>
        <taxon>Actinomycetota</taxon>
        <taxon>Actinomycetes</taxon>
        <taxon>Micromonosporales</taxon>
        <taxon>Micromonosporaceae</taxon>
        <taxon>Micromonospora</taxon>
    </lineage>
</organism>
<gene>
    <name evidence="2" type="ORF">DLJ46_05175</name>
</gene>